<comment type="caution">
    <text evidence="1">The sequence shown here is derived from an EMBL/GenBank/DDBJ whole genome shotgun (WGS) entry which is preliminary data.</text>
</comment>
<sequence length="97" mass="10527">MLMATDLLKELTDLLRFQGPSCSCPQASSGSPSQLDLNCGLGKEAMCSCPTHPPTLEEVLSAEGPRGPTRPEIHDSTYLQGQGLWNMAVWPIPWNES</sequence>
<protein>
    <submittedName>
        <fullName evidence="1">Uncharacterized protein</fullName>
    </submittedName>
</protein>
<dbReference type="Proteomes" id="UP001266305">
    <property type="component" value="Unassembled WGS sequence"/>
</dbReference>
<reference evidence="1 2" key="1">
    <citation type="submission" date="2023-05" db="EMBL/GenBank/DDBJ databases">
        <title>B98-5 Cell Line De Novo Hybrid Assembly: An Optical Mapping Approach.</title>
        <authorList>
            <person name="Kananen K."/>
            <person name="Auerbach J.A."/>
            <person name="Kautto E."/>
            <person name="Blachly J.S."/>
        </authorList>
    </citation>
    <scope>NUCLEOTIDE SEQUENCE [LARGE SCALE GENOMIC DNA]</scope>
    <source>
        <strain evidence="1">B95-8</strain>
        <tissue evidence="1">Cell line</tissue>
    </source>
</reference>
<gene>
    <name evidence="1" type="ORF">P7K49_036918</name>
</gene>
<keyword evidence="2" id="KW-1185">Reference proteome</keyword>
<accession>A0ABQ9TLK5</accession>
<name>A0ABQ9TLK5_SAGOE</name>
<proteinExistence type="predicted"/>
<organism evidence="1 2">
    <name type="scientific">Saguinus oedipus</name>
    <name type="common">Cotton-top tamarin</name>
    <name type="synonym">Oedipomidas oedipus</name>
    <dbReference type="NCBI Taxonomy" id="9490"/>
    <lineage>
        <taxon>Eukaryota</taxon>
        <taxon>Metazoa</taxon>
        <taxon>Chordata</taxon>
        <taxon>Craniata</taxon>
        <taxon>Vertebrata</taxon>
        <taxon>Euteleostomi</taxon>
        <taxon>Mammalia</taxon>
        <taxon>Eutheria</taxon>
        <taxon>Euarchontoglires</taxon>
        <taxon>Primates</taxon>
        <taxon>Haplorrhini</taxon>
        <taxon>Platyrrhini</taxon>
        <taxon>Cebidae</taxon>
        <taxon>Callitrichinae</taxon>
        <taxon>Saguinus</taxon>
    </lineage>
</organism>
<evidence type="ECO:0000313" key="2">
    <source>
        <dbReference type="Proteomes" id="UP001266305"/>
    </source>
</evidence>
<dbReference type="EMBL" id="JASSZA010000021">
    <property type="protein sequence ID" value="KAK2085618.1"/>
    <property type="molecule type" value="Genomic_DNA"/>
</dbReference>
<evidence type="ECO:0000313" key="1">
    <source>
        <dbReference type="EMBL" id="KAK2085618.1"/>
    </source>
</evidence>